<reference evidence="3" key="1">
    <citation type="submission" date="2020-11" db="EMBL/GenBank/DDBJ databases">
        <title>Carbohydrate-dependent, anaerobic sulfur respiration: A novel catabolism in halophilic archaea.</title>
        <authorList>
            <person name="Sorokin D.Y."/>
            <person name="Messina E."/>
            <person name="Smedile F."/>
            <person name="La Cono V."/>
            <person name="Hallsworth J.E."/>
            <person name="Yakimov M.M."/>
        </authorList>
    </citation>
    <scope>NUCLEOTIDE SEQUENCE</scope>
    <source>
        <strain evidence="3">AArc-S</strain>
    </source>
</reference>
<dbReference type="InterPro" id="IPR011050">
    <property type="entry name" value="Pectin_lyase_fold/virulence"/>
</dbReference>
<evidence type="ECO:0000259" key="2">
    <source>
        <dbReference type="Pfam" id="PF13229"/>
    </source>
</evidence>
<dbReference type="RefSeq" id="WP_238479736.1">
    <property type="nucleotide sequence ID" value="NZ_CP064786.1"/>
</dbReference>
<dbReference type="InterPro" id="IPR012334">
    <property type="entry name" value="Pectin_lyas_fold"/>
</dbReference>
<gene>
    <name evidence="3" type="ORF">AArcS_1376</name>
</gene>
<dbReference type="AlphaFoldDB" id="A0A897MQI1"/>
<dbReference type="InterPro" id="IPR006626">
    <property type="entry name" value="PbH1"/>
</dbReference>
<name>A0A897MQI1_9EURY</name>
<dbReference type="EMBL" id="CP064786">
    <property type="protein sequence ID" value="QSG02591.1"/>
    <property type="molecule type" value="Genomic_DNA"/>
</dbReference>
<dbReference type="SUPFAM" id="SSF51126">
    <property type="entry name" value="Pectin lyase-like"/>
    <property type="match status" value="2"/>
</dbReference>
<feature type="region of interest" description="Disordered" evidence="1">
    <location>
        <begin position="1"/>
        <end position="43"/>
    </location>
</feature>
<dbReference type="GeneID" id="70684759"/>
<dbReference type="Pfam" id="PF13229">
    <property type="entry name" value="Beta_helix"/>
    <property type="match status" value="1"/>
</dbReference>
<dbReference type="Gene3D" id="2.160.20.10">
    <property type="entry name" value="Single-stranded right-handed beta-helix, Pectin lyase-like"/>
    <property type="match status" value="2"/>
</dbReference>
<keyword evidence="4" id="KW-1185">Reference proteome</keyword>
<proteinExistence type="predicted"/>
<organism evidence="3 4">
    <name type="scientific">Natranaeroarchaeum sulfidigenes</name>
    <dbReference type="NCBI Taxonomy" id="2784880"/>
    <lineage>
        <taxon>Archaea</taxon>
        <taxon>Methanobacteriati</taxon>
        <taxon>Methanobacteriota</taxon>
        <taxon>Stenosarchaea group</taxon>
        <taxon>Halobacteria</taxon>
        <taxon>Halobacteriales</taxon>
        <taxon>Natronoarchaeaceae</taxon>
        <taxon>Natranaeroarchaeum</taxon>
    </lineage>
</organism>
<evidence type="ECO:0000313" key="4">
    <source>
        <dbReference type="Proteomes" id="UP000663586"/>
    </source>
</evidence>
<dbReference type="SMART" id="SM00710">
    <property type="entry name" value="PbH1"/>
    <property type="match status" value="10"/>
</dbReference>
<dbReference type="Proteomes" id="UP000663586">
    <property type="component" value="Chromosome"/>
</dbReference>
<dbReference type="InterPro" id="IPR039448">
    <property type="entry name" value="Beta_helix"/>
</dbReference>
<evidence type="ECO:0000313" key="3">
    <source>
        <dbReference type="EMBL" id="QSG02591.1"/>
    </source>
</evidence>
<protein>
    <submittedName>
        <fullName evidence="3">Secreted protein, with PKD repeat domain</fullName>
    </submittedName>
</protein>
<sequence>MVGIGGSVVAAGCLGSDDEDPSTENGSSDDDDGDGTGDSETITVDDTIQSAVDSAQSGDTIEIPEGTYEEFVRIETDLSLTATGDVVLEGANIEPEDSDDDAVGIEVDASDVSVAGVEIVGYADAAIATIESASSISVSDVQIADCVEGVVVEADEIVLQDSAFGEIDGAGASLVASRSGTVTVESVTVEDCGGNGVDVQGGESVTISDVQATANDRGVRIHGGDARDQTAEIRDVIATGNERGIVIEEASGDSERSLEHVEIRDGTGGIEVVGDTITLEDALVSDHSLGVTHRSAILLESSPDGHVTVNDIEVTDIEASSSNDKAGRGLTVIDGGEVEMVDIEITRAYGNVIHVETEDGRDRSVSITDAQLVSNGLSSAIQVDDAGGTNSIVLERIRTEDTVRGIEIVGDTVTVEEVDVNGVVGGGSPGIGIESTADGEVVLEDISVTGAEGGSSYSPWGRGVEVVDGESVTISDASLTQNYGDNLSIEADAVRDQSIQIESVFAETNTAGSGIVTAGSSGSDTVEITDCDSNNHAAYGFDIGGESISIENCSAADNDRDGLNLRDIDEAEANISGSNL</sequence>
<dbReference type="KEGG" id="hara:AArcS_1376"/>
<feature type="domain" description="Right handed beta helix" evidence="2">
    <location>
        <begin position="101"/>
        <end position="226"/>
    </location>
</feature>
<feature type="compositionally biased region" description="Acidic residues" evidence="1">
    <location>
        <begin position="16"/>
        <end position="37"/>
    </location>
</feature>
<evidence type="ECO:0000256" key="1">
    <source>
        <dbReference type="SAM" id="MobiDB-lite"/>
    </source>
</evidence>
<accession>A0A897MQI1</accession>